<keyword evidence="2" id="KW-0472">Membrane</keyword>
<keyword evidence="2" id="KW-0812">Transmembrane</keyword>
<accession>A0A1F7TWV1</accession>
<keyword evidence="2" id="KW-1133">Transmembrane helix</keyword>
<feature type="transmembrane region" description="Helical" evidence="2">
    <location>
        <begin position="521"/>
        <end position="544"/>
    </location>
</feature>
<sequence length="628" mass="66863">MARTPSNSETATTYVGGIVESYADDVARSGGRGLVKALESWLSRISPLGLKAIGHGGRVAAGVIKVPLSRLVPIIGRTRADLVEETIEGFLTGVAEGISKLPSVATDAQLTAVAGTEAVRAASWYQVRDDLIRSMTAKRVNFGSKVMETFGDTAEQCKVMETVQQGVALLAASQNPADLQLLTQIDFTTAENIRFFLIATQRALHERAAGRPFITDLAGAAMVITPTDSATPRALVLLGQNVVGGMRDWATGVFTTHVRPAVAREWEYTAPATPRRGWFARMFNPAPSWSFRESNLRMKAEWLGELLGGLVGSWVKLIGATMGIFMVTSLLMLLANGTGHPVMAMTLAGVGAAMGYAAFIVNLIYAPLAIDLGRFLVGTPMLVGAALVNLLRGEDAEKLNAKIDPATINHLRDIRWRVALATLGLPVFLLMAAMIVGPTLNAFVIAFLLGGVSATVSVAAHFVDDDALNKRLMKQGTIVGFPIVFAVAVLSLLNAGTFYNWDTGTQFTEVYTAGMWNVGEILYYSIPVIVMGLLTALAVVWTILRAFSGRFGQFVLGSVMTAVLALLLFGAIGLWPKNDTPTVHVPVRMERALHGGALPPSASSGAAGASAATPSNPWDESYADDLDF</sequence>
<feature type="region of interest" description="Disordered" evidence="1">
    <location>
        <begin position="598"/>
        <end position="628"/>
    </location>
</feature>
<evidence type="ECO:0000256" key="2">
    <source>
        <dbReference type="SAM" id="Phobius"/>
    </source>
</evidence>
<proteinExistence type="predicted"/>
<feature type="transmembrane region" description="Helical" evidence="2">
    <location>
        <begin position="314"/>
        <end position="335"/>
    </location>
</feature>
<feature type="transmembrane region" description="Helical" evidence="2">
    <location>
        <begin position="342"/>
        <end position="366"/>
    </location>
</feature>
<gene>
    <name evidence="3" type="ORF">A3C17_03980</name>
</gene>
<feature type="compositionally biased region" description="Low complexity" evidence="1">
    <location>
        <begin position="598"/>
        <end position="617"/>
    </location>
</feature>
<evidence type="ECO:0000313" key="3">
    <source>
        <dbReference type="EMBL" id="OGL70499.1"/>
    </source>
</evidence>
<feature type="transmembrane region" description="Helical" evidence="2">
    <location>
        <begin position="442"/>
        <end position="464"/>
    </location>
</feature>
<dbReference type="STRING" id="1802389.A3C17_03980"/>
<evidence type="ECO:0000313" key="4">
    <source>
        <dbReference type="Proteomes" id="UP000177097"/>
    </source>
</evidence>
<feature type="transmembrane region" description="Helical" evidence="2">
    <location>
        <begin position="476"/>
        <end position="501"/>
    </location>
</feature>
<feature type="transmembrane region" description="Helical" evidence="2">
    <location>
        <begin position="418"/>
        <end position="436"/>
    </location>
</feature>
<comment type="caution">
    <text evidence="3">The sequence shown here is derived from an EMBL/GenBank/DDBJ whole genome shotgun (WGS) entry which is preliminary data.</text>
</comment>
<dbReference type="AlphaFoldDB" id="A0A1F7TWV1"/>
<feature type="transmembrane region" description="Helical" evidence="2">
    <location>
        <begin position="372"/>
        <end position="391"/>
    </location>
</feature>
<protein>
    <submittedName>
        <fullName evidence="3">Uncharacterized protein</fullName>
    </submittedName>
</protein>
<organism evidence="3 4">
    <name type="scientific">Candidatus Uhrbacteria bacterium RIFCSPHIGHO2_02_FULL_53_13</name>
    <dbReference type="NCBI Taxonomy" id="1802389"/>
    <lineage>
        <taxon>Bacteria</taxon>
        <taxon>Candidatus Uhriibacteriota</taxon>
    </lineage>
</organism>
<evidence type="ECO:0000256" key="1">
    <source>
        <dbReference type="SAM" id="MobiDB-lite"/>
    </source>
</evidence>
<name>A0A1F7TWV1_9BACT</name>
<reference evidence="3 4" key="1">
    <citation type="journal article" date="2016" name="Nat. Commun.">
        <title>Thousands of microbial genomes shed light on interconnected biogeochemical processes in an aquifer system.</title>
        <authorList>
            <person name="Anantharaman K."/>
            <person name="Brown C.T."/>
            <person name="Hug L.A."/>
            <person name="Sharon I."/>
            <person name="Castelle C.J."/>
            <person name="Probst A.J."/>
            <person name="Thomas B.C."/>
            <person name="Singh A."/>
            <person name="Wilkins M.J."/>
            <person name="Karaoz U."/>
            <person name="Brodie E.L."/>
            <person name="Williams K.H."/>
            <person name="Hubbard S.S."/>
            <person name="Banfield J.F."/>
        </authorList>
    </citation>
    <scope>NUCLEOTIDE SEQUENCE [LARGE SCALE GENOMIC DNA]</scope>
</reference>
<feature type="transmembrane region" description="Helical" evidence="2">
    <location>
        <begin position="551"/>
        <end position="575"/>
    </location>
</feature>
<dbReference type="Proteomes" id="UP000177097">
    <property type="component" value="Unassembled WGS sequence"/>
</dbReference>
<dbReference type="EMBL" id="MGDX01000029">
    <property type="protein sequence ID" value="OGL70499.1"/>
    <property type="molecule type" value="Genomic_DNA"/>
</dbReference>